<dbReference type="InterPro" id="IPR035901">
    <property type="entry name" value="GIY-YIG_endonuc_sf"/>
</dbReference>
<evidence type="ECO:0000313" key="3">
    <source>
        <dbReference type="EMBL" id="OGK40888.1"/>
    </source>
</evidence>
<organism evidence="3 4">
    <name type="scientific">Candidatus Roizmanbacteria bacterium RIFCSPLOWO2_01_FULL_35_13</name>
    <dbReference type="NCBI Taxonomy" id="1802055"/>
    <lineage>
        <taxon>Bacteria</taxon>
        <taxon>Candidatus Roizmaniibacteriota</taxon>
    </lineage>
</organism>
<sequence length="97" mass="11550">MKKLLYCVYILFSLKDNKFYIGYTTNLHERLTSHITGNSKSTEPRRPFTLLFCEYYLSKHDATRREKYFKTTAGKKTLRIMLKESLNEVKLQTTSKE</sequence>
<dbReference type="Pfam" id="PF01541">
    <property type="entry name" value="GIY-YIG"/>
    <property type="match status" value="1"/>
</dbReference>
<evidence type="ECO:0000313" key="4">
    <source>
        <dbReference type="Proteomes" id="UP000179270"/>
    </source>
</evidence>
<reference evidence="3 4" key="1">
    <citation type="journal article" date="2016" name="Nat. Commun.">
        <title>Thousands of microbial genomes shed light on interconnected biogeochemical processes in an aquifer system.</title>
        <authorList>
            <person name="Anantharaman K."/>
            <person name="Brown C.T."/>
            <person name="Hug L.A."/>
            <person name="Sharon I."/>
            <person name="Castelle C.J."/>
            <person name="Probst A.J."/>
            <person name="Thomas B.C."/>
            <person name="Singh A."/>
            <person name="Wilkins M.J."/>
            <person name="Karaoz U."/>
            <person name="Brodie E.L."/>
            <person name="Williams K.H."/>
            <person name="Hubbard S.S."/>
            <person name="Banfield J.F."/>
        </authorList>
    </citation>
    <scope>NUCLEOTIDE SEQUENCE [LARGE SCALE GENOMIC DNA]</scope>
</reference>
<feature type="domain" description="GIY-YIG" evidence="2">
    <location>
        <begin position="4"/>
        <end position="79"/>
    </location>
</feature>
<dbReference type="Proteomes" id="UP000179270">
    <property type="component" value="Unassembled WGS sequence"/>
</dbReference>
<dbReference type="CDD" id="cd10449">
    <property type="entry name" value="GIY-YIG_SLX1_like"/>
    <property type="match status" value="1"/>
</dbReference>
<dbReference type="InterPro" id="IPR000305">
    <property type="entry name" value="GIY-YIG_endonuc"/>
</dbReference>
<comment type="caution">
    <text evidence="3">The sequence shown here is derived from an EMBL/GenBank/DDBJ whole genome shotgun (WGS) entry which is preliminary data.</text>
</comment>
<dbReference type="STRING" id="1802055.A3A74_01520"/>
<evidence type="ECO:0000256" key="1">
    <source>
        <dbReference type="ARBA" id="ARBA00007435"/>
    </source>
</evidence>
<dbReference type="PROSITE" id="PS50164">
    <property type="entry name" value="GIY_YIG"/>
    <property type="match status" value="1"/>
</dbReference>
<accession>A0A1F7IC01</accession>
<dbReference type="SMART" id="SM00465">
    <property type="entry name" value="GIYc"/>
    <property type="match status" value="1"/>
</dbReference>
<dbReference type="EMBL" id="MGAF01000024">
    <property type="protein sequence ID" value="OGK40888.1"/>
    <property type="molecule type" value="Genomic_DNA"/>
</dbReference>
<dbReference type="Gene3D" id="3.40.1440.10">
    <property type="entry name" value="GIY-YIG endonuclease"/>
    <property type="match status" value="1"/>
</dbReference>
<dbReference type="PANTHER" id="PTHR34477">
    <property type="entry name" value="UPF0213 PROTEIN YHBQ"/>
    <property type="match status" value="1"/>
</dbReference>
<dbReference type="SUPFAM" id="SSF82771">
    <property type="entry name" value="GIY-YIG endonuclease"/>
    <property type="match status" value="1"/>
</dbReference>
<protein>
    <recommendedName>
        <fullName evidence="2">GIY-YIG domain-containing protein</fullName>
    </recommendedName>
</protein>
<proteinExistence type="inferred from homology"/>
<dbReference type="InterPro" id="IPR050190">
    <property type="entry name" value="UPF0213_domain"/>
</dbReference>
<dbReference type="PANTHER" id="PTHR34477:SF1">
    <property type="entry name" value="UPF0213 PROTEIN YHBQ"/>
    <property type="match status" value="1"/>
</dbReference>
<dbReference type="AlphaFoldDB" id="A0A1F7IC01"/>
<name>A0A1F7IC01_9BACT</name>
<evidence type="ECO:0000259" key="2">
    <source>
        <dbReference type="PROSITE" id="PS50164"/>
    </source>
</evidence>
<gene>
    <name evidence="3" type="ORF">A3A74_01520</name>
</gene>
<comment type="similarity">
    <text evidence="1">Belongs to the UPF0213 family.</text>
</comment>